<dbReference type="GO" id="GO:0004190">
    <property type="term" value="F:aspartic-type endopeptidase activity"/>
    <property type="evidence" value="ECO:0007669"/>
    <property type="project" value="InterPro"/>
</dbReference>
<accession>A0A4V2URA2</accession>
<keyword evidence="3" id="KW-1185">Reference proteome</keyword>
<feature type="transmembrane region" description="Helical" evidence="1">
    <location>
        <begin position="6"/>
        <end position="26"/>
    </location>
</feature>
<protein>
    <submittedName>
        <fullName evidence="2">Stage II sporulation protein GA (Sporulation sigma-E factor processing peptidase)</fullName>
    </submittedName>
</protein>
<dbReference type="RefSeq" id="WP_132382873.1">
    <property type="nucleotide sequence ID" value="NZ_DAIPCY010000121.1"/>
</dbReference>
<evidence type="ECO:0000313" key="2">
    <source>
        <dbReference type="EMBL" id="TCS76664.1"/>
    </source>
</evidence>
<organism evidence="2 3">
    <name type="scientific">Muricomes intestini</name>
    <dbReference type="NCBI Taxonomy" id="1796634"/>
    <lineage>
        <taxon>Bacteria</taxon>
        <taxon>Bacillati</taxon>
        <taxon>Bacillota</taxon>
        <taxon>Clostridia</taxon>
        <taxon>Lachnospirales</taxon>
        <taxon>Lachnospiraceae</taxon>
        <taxon>Muricomes</taxon>
    </lineage>
</organism>
<dbReference type="Proteomes" id="UP000295726">
    <property type="component" value="Unassembled WGS sequence"/>
</dbReference>
<dbReference type="OrthoDB" id="2690199at2"/>
<comment type="caution">
    <text evidence="2">The sequence shown here is derived from an EMBL/GenBank/DDBJ whole genome shotgun (WGS) entry which is preliminary data.</text>
</comment>
<name>A0A4V2URA2_9FIRM</name>
<sequence length="262" mass="29386">MYYELYIDVLFLINFMMDSLLLLTVNQMLKCSTTHGRIYLGGALGAGLTCGVIAIPMPAIIKFVTFHAVINTIMIKAGLRIKGKKQFFKAFGLLYIASFLFGGILQALRPYVRIGSLFFAAAVGSYYLIKGIWKFLIGQKELQKKICEITLYTSAGEQKVKALIDTGNGLKDSVSKEPVSVVDKALAKSILTEEDIKNGFRYIPYRTVGRESIMPVFRIRKMCVHLEEDRWVENPVLGVCEECVSEQEEYQMILNPDILGGI</sequence>
<keyword evidence="1" id="KW-0812">Transmembrane</keyword>
<dbReference type="InterPro" id="IPR005081">
    <property type="entry name" value="SpoIIGA"/>
</dbReference>
<dbReference type="AlphaFoldDB" id="A0A4V2URA2"/>
<dbReference type="GO" id="GO:0030436">
    <property type="term" value="P:asexual sporulation"/>
    <property type="evidence" value="ECO:0007669"/>
    <property type="project" value="InterPro"/>
</dbReference>
<dbReference type="GO" id="GO:0006508">
    <property type="term" value="P:proteolysis"/>
    <property type="evidence" value="ECO:0007669"/>
    <property type="project" value="InterPro"/>
</dbReference>
<proteinExistence type="predicted"/>
<evidence type="ECO:0000313" key="3">
    <source>
        <dbReference type="Proteomes" id="UP000295726"/>
    </source>
</evidence>
<keyword evidence="1" id="KW-1133">Transmembrane helix</keyword>
<keyword evidence="1" id="KW-0472">Membrane</keyword>
<dbReference type="Pfam" id="PF03419">
    <property type="entry name" value="Peptidase_U4"/>
    <property type="match status" value="1"/>
</dbReference>
<dbReference type="EMBL" id="SLZZ01000023">
    <property type="protein sequence ID" value="TCS76664.1"/>
    <property type="molecule type" value="Genomic_DNA"/>
</dbReference>
<reference evidence="2 3" key="1">
    <citation type="submission" date="2019-03" db="EMBL/GenBank/DDBJ databases">
        <title>Genomic Encyclopedia of Type Strains, Phase IV (KMG-IV): sequencing the most valuable type-strain genomes for metagenomic binning, comparative biology and taxonomic classification.</title>
        <authorList>
            <person name="Goeker M."/>
        </authorList>
    </citation>
    <scope>NUCLEOTIDE SEQUENCE [LARGE SCALE GENOMIC DNA]</scope>
    <source>
        <strain evidence="2 3">DSM 29489</strain>
    </source>
</reference>
<feature type="transmembrane region" description="Helical" evidence="1">
    <location>
        <begin position="38"/>
        <end position="55"/>
    </location>
</feature>
<feature type="transmembrane region" description="Helical" evidence="1">
    <location>
        <begin position="114"/>
        <end position="136"/>
    </location>
</feature>
<gene>
    <name evidence="2" type="ORF">EDD59_12349</name>
</gene>
<feature type="transmembrane region" description="Helical" evidence="1">
    <location>
        <begin position="91"/>
        <end position="108"/>
    </location>
</feature>
<evidence type="ECO:0000256" key="1">
    <source>
        <dbReference type="SAM" id="Phobius"/>
    </source>
</evidence>